<reference evidence="2 3" key="1">
    <citation type="submission" date="2017-05" db="EMBL/GenBank/DDBJ databases">
        <title>Genome Sequence of Loktanella vestfoldensis Strain SMR4r Isolated from a Culture of the Diatom Skeletonema marinoi.</title>
        <authorList>
            <person name="Topel M."/>
            <person name="Pinder M.I.M."/>
            <person name="Johansson O.N."/>
            <person name="Kourtchenko O."/>
            <person name="Godhe A."/>
            <person name="Clarke A.K."/>
        </authorList>
    </citation>
    <scope>NUCLEOTIDE SEQUENCE [LARGE SCALE GENOMIC DNA]</scope>
    <source>
        <strain evidence="2 3">SMR4r</strain>
    </source>
</reference>
<evidence type="ECO:0000256" key="1">
    <source>
        <dbReference type="ARBA" id="ARBA00023186"/>
    </source>
</evidence>
<sequence>MTDSQPINGRANDPLEASRSDQYRFMARMLSSAPDQALLDHVSRLQGDDGPLGLAYGALAQAAKRCDAARVEREFFELFIGVGRGELLPYASFYQTGFLNERPLAILRDDLSRLGVARAAGRHEPEDHIALLMDVMADMISGEIAASDDIQRAFFNRHIAPWAGQFFDDLAIAPSADFYRPLAEIGRLLTDIEARAFALAA</sequence>
<dbReference type="SUPFAM" id="SSF89155">
    <property type="entry name" value="TorD-like"/>
    <property type="match status" value="1"/>
</dbReference>
<evidence type="ECO:0000313" key="2">
    <source>
        <dbReference type="EMBL" id="ART99891.1"/>
    </source>
</evidence>
<dbReference type="Gene3D" id="1.10.3480.10">
    <property type="entry name" value="TorD-like"/>
    <property type="match status" value="1"/>
</dbReference>
<organism evidence="2 3">
    <name type="scientific">Yoonia vestfoldensis</name>
    <dbReference type="NCBI Taxonomy" id="245188"/>
    <lineage>
        <taxon>Bacteria</taxon>
        <taxon>Pseudomonadati</taxon>
        <taxon>Pseudomonadota</taxon>
        <taxon>Alphaproteobacteria</taxon>
        <taxon>Rhodobacterales</taxon>
        <taxon>Paracoccaceae</taxon>
        <taxon>Yoonia</taxon>
    </lineage>
</organism>
<dbReference type="Proteomes" id="UP000195273">
    <property type="component" value="Chromosome"/>
</dbReference>
<dbReference type="InterPro" id="IPR020945">
    <property type="entry name" value="DMSO/NO3_reduct_chaperone"/>
</dbReference>
<evidence type="ECO:0000313" key="3">
    <source>
        <dbReference type="Proteomes" id="UP000195273"/>
    </source>
</evidence>
<dbReference type="InterPro" id="IPR036411">
    <property type="entry name" value="TorD-like_sf"/>
</dbReference>
<dbReference type="Pfam" id="PF02613">
    <property type="entry name" value="Nitrate_red_del"/>
    <property type="match status" value="1"/>
</dbReference>
<keyword evidence="3" id="KW-1185">Reference proteome</keyword>
<dbReference type="EMBL" id="CP021431">
    <property type="protein sequence ID" value="ART99891.1"/>
    <property type="molecule type" value="Genomic_DNA"/>
</dbReference>
<name>A0A1Y0E944_9RHOB</name>
<accession>A0A1Y0E944</accession>
<dbReference type="RefSeq" id="WP_237331886.1">
    <property type="nucleotide sequence ID" value="NZ_CP021431.1"/>
</dbReference>
<dbReference type="InterPro" id="IPR050289">
    <property type="entry name" value="TorD/DmsD_chaperones"/>
</dbReference>
<dbReference type="KEGG" id="lvs:LOKVESSMR4R_00554"/>
<keyword evidence="1" id="KW-0143">Chaperone</keyword>
<protein>
    <submittedName>
        <fullName evidence="2">Chaperone protein TorD</fullName>
    </submittedName>
</protein>
<dbReference type="PANTHER" id="PTHR34227:SF1">
    <property type="entry name" value="DIMETHYL SULFOXIDE REDUCTASE CHAPERONE-RELATED"/>
    <property type="match status" value="1"/>
</dbReference>
<dbReference type="AlphaFoldDB" id="A0A1Y0E944"/>
<dbReference type="PANTHER" id="PTHR34227">
    <property type="entry name" value="CHAPERONE PROTEIN YCDY"/>
    <property type="match status" value="1"/>
</dbReference>
<proteinExistence type="predicted"/>
<gene>
    <name evidence="2" type="ORF">LOKVESSMR4R_00554</name>
</gene>